<feature type="compositionally biased region" description="Polar residues" evidence="1">
    <location>
        <begin position="71"/>
        <end position="87"/>
    </location>
</feature>
<accession>A0A1E3BK84</accession>
<dbReference type="VEuPathDB" id="FungiDB:SI65_02192"/>
<evidence type="ECO:0000313" key="3">
    <source>
        <dbReference type="EMBL" id="ODM21349.1"/>
    </source>
</evidence>
<dbReference type="Gene3D" id="3.40.50.150">
    <property type="entry name" value="Vaccinia Virus protein VP39"/>
    <property type="match status" value="1"/>
</dbReference>
<reference evidence="3 4" key="1">
    <citation type="journal article" date="2016" name="BMC Genomics">
        <title>Comparative genomic and transcriptomic analyses of the Fuzhuan brick tea-fermentation fungus Aspergillus cristatus.</title>
        <authorList>
            <person name="Ge Y."/>
            <person name="Wang Y."/>
            <person name="Liu Y."/>
            <person name="Tan Y."/>
            <person name="Ren X."/>
            <person name="Zhang X."/>
            <person name="Hyde K.D."/>
            <person name="Liu Y."/>
            <person name="Liu Z."/>
        </authorList>
    </citation>
    <scope>NUCLEOTIDE SEQUENCE [LARGE SCALE GENOMIC DNA]</scope>
    <source>
        <strain evidence="3 4">GZAAS20.1005</strain>
    </source>
</reference>
<feature type="compositionally biased region" description="Polar residues" evidence="1">
    <location>
        <begin position="209"/>
        <end position="223"/>
    </location>
</feature>
<sequence length="949" mass="104684">MAILRSPPLQQARRRLNTIPEDIRESQYAKSDSHVEQEAPPKPQSPPQLKLQTTGLSSISSRRNRIISPLSAGTASSCSDTEWQHQMQGLDELYDATDTESEGDECPSTTPVETKKYLSLTISPRSIQGPHKSSPVPPTPPPKIPVSPATLSRLARSVPAVHAPPSLDGSVSSDQVSSTSAPATPDLQSVPDNDWNTEEVRVHLDLNLEGSQNPDSADPNTSSDAQEIEIAIEDTDEDWRQFLGKFPAVPSRTAPHTSMLSLNLDAEPAREPTPDYSINLPEDALDLLRHIHLDGTPEPWSETSEAHEEMWQVDPPQGHIPETKDATPASALSGYSFTSLSIPSPGGFFAALTPRARHTWSFPKPDNPSSAAAEDFYNLPFDRDEDGEIVEQVIEYYQRSNEEGELTAVPALEGPPTAVRVPAEVTSPEDQHSPLSPTADTVDEIPRAVEFNTTGEYDEHYHEELQRKAEASRDRTSVWLAAQASYLAALSETNPVNSPVDESPAHGIDDGATGRGSSEQSREKSARFAETLPEPTSSLPSATASKDSIYWRGFQYLRQVSGQLEAFKHRDLRFDAVQSDRLGLTKLHANRLSGNYELTRHERPAYKGPFSQAPRHSTLMSILAEKADFSLLEKEQLVVAQIRQSLWAMDALRFLNGGSLLTSPASRRLAKAAATTKSSKNDKRRLRVLDLGGHATCEWGWYLARDNPDVSVYTVFTEQQKVNRGIKGPSNHRQVSVSHLWKLPFGDNKFDVISARSLPALLKTECPTGEDEDEYDLCLQECYRCLKPGGYLEFFTMDAELSHAAPYASATSVEFAFNLRTRGYDPNPTKNFLSRLRKTNLTGIRRAWIFLPMGVEPGKCQPPRETSGLCIEGSQLDSSDPAGSTANVASLTGLFGGWMWEQWLLKLQMEMGRDGDRLLEGAGGVFDEGRKNGAGWTCLTGWAMKPRRR</sequence>
<dbReference type="SUPFAM" id="SSF53335">
    <property type="entry name" value="S-adenosyl-L-methionine-dependent methyltransferases"/>
    <property type="match status" value="1"/>
</dbReference>
<proteinExistence type="predicted"/>
<dbReference type="PANTHER" id="PTHR43591:SF103">
    <property type="entry name" value="METHYLTRANSFERASE TYPE 11 DOMAIN-CONTAINING PROTEIN"/>
    <property type="match status" value="1"/>
</dbReference>
<name>A0A1E3BK84_ASPCR</name>
<protein>
    <recommendedName>
        <fullName evidence="2">Methyltransferase type 11 domain-containing protein</fullName>
    </recommendedName>
</protein>
<feature type="compositionally biased region" description="Low complexity" evidence="1">
    <location>
        <begin position="47"/>
        <end position="61"/>
    </location>
</feature>
<feature type="compositionally biased region" description="Basic and acidic residues" evidence="1">
    <location>
        <begin position="457"/>
        <end position="473"/>
    </location>
</feature>
<organism evidence="3 4">
    <name type="scientific">Aspergillus cristatus</name>
    <name type="common">Chinese Fuzhuan brick tea-fermentation fungus</name>
    <name type="synonym">Eurotium cristatum</name>
    <dbReference type="NCBI Taxonomy" id="573508"/>
    <lineage>
        <taxon>Eukaryota</taxon>
        <taxon>Fungi</taxon>
        <taxon>Dikarya</taxon>
        <taxon>Ascomycota</taxon>
        <taxon>Pezizomycotina</taxon>
        <taxon>Eurotiomycetes</taxon>
        <taxon>Eurotiomycetidae</taxon>
        <taxon>Eurotiales</taxon>
        <taxon>Aspergillaceae</taxon>
        <taxon>Aspergillus</taxon>
        <taxon>Aspergillus subgen. Aspergillus</taxon>
    </lineage>
</organism>
<feature type="compositionally biased region" description="Polar residues" evidence="1">
    <location>
        <begin position="534"/>
        <end position="543"/>
    </location>
</feature>
<evidence type="ECO:0000256" key="1">
    <source>
        <dbReference type="SAM" id="MobiDB-lite"/>
    </source>
</evidence>
<dbReference type="Proteomes" id="UP000094569">
    <property type="component" value="Unassembled WGS sequence"/>
</dbReference>
<dbReference type="CDD" id="cd02440">
    <property type="entry name" value="AdoMet_MTases"/>
    <property type="match status" value="1"/>
</dbReference>
<comment type="caution">
    <text evidence="3">The sequence shown here is derived from an EMBL/GenBank/DDBJ whole genome shotgun (WGS) entry which is preliminary data.</text>
</comment>
<gene>
    <name evidence="3" type="ORF">SI65_02192</name>
</gene>
<dbReference type="Pfam" id="PF08241">
    <property type="entry name" value="Methyltransf_11"/>
    <property type="match status" value="1"/>
</dbReference>
<dbReference type="PANTHER" id="PTHR43591">
    <property type="entry name" value="METHYLTRANSFERASE"/>
    <property type="match status" value="1"/>
</dbReference>
<evidence type="ECO:0000259" key="2">
    <source>
        <dbReference type="Pfam" id="PF08241"/>
    </source>
</evidence>
<feature type="compositionally biased region" description="Basic and acidic residues" evidence="1">
    <location>
        <begin position="21"/>
        <end position="39"/>
    </location>
</feature>
<dbReference type="InterPro" id="IPR029063">
    <property type="entry name" value="SAM-dependent_MTases_sf"/>
</dbReference>
<dbReference type="InterPro" id="IPR013216">
    <property type="entry name" value="Methyltransf_11"/>
</dbReference>
<dbReference type="EMBL" id="JXNT01000002">
    <property type="protein sequence ID" value="ODM21349.1"/>
    <property type="molecule type" value="Genomic_DNA"/>
</dbReference>
<feature type="region of interest" description="Disordered" evidence="1">
    <location>
        <begin position="1"/>
        <end position="227"/>
    </location>
</feature>
<feature type="compositionally biased region" description="Pro residues" evidence="1">
    <location>
        <begin position="135"/>
        <end position="145"/>
    </location>
</feature>
<dbReference type="OrthoDB" id="10256176at2759"/>
<dbReference type="STRING" id="573508.A0A1E3BK84"/>
<dbReference type="GO" id="GO:0008757">
    <property type="term" value="F:S-adenosylmethionine-dependent methyltransferase activity"/>
    <property type="evidence" value="ECO:0007669"/>
    <property type="project" value="InterPro"/>
</dbReference>
<evidence type="ECO:0000313" key="4">
    <source>
        <dbReference type="Proteomes" id="UP000094569"/>
    </source>
</evidence>
<feature type="compositionally biased region" description="Low complexity" evidence="1">
    <location>
        <begin position="166"/>
        <end position="180"/>
    </location>
</feature>
<feature type="region of interest" description="Disordered" evidence="1">
    <location>
        <begin position="423"/>
        <end position="473"/>
    </location>
</feature>
<feature type="compositionally biased region" description="Acidic residues" evidence="1">
    <location>
        <begin position="92"/>
        <end position="105"/>
    </location>
</feature>
<feature type="region of interest" description="Disordered" evidence="1">
    <location>
        <begin position="494"/>
        <end position="543"/>
    </location>
</feature>
<feature type="domain" description="Methyltransferase type 11" evidence="2">
    <location>
        <begin position="734"/>
        <end position="792"/>
    </location>
</feature>
<dbReference type="AlphaFoldDB" id="A0A1E3BK84"/>
<keyword evidence="4" id="KW-1185">Reference proteome</keyword>